<evidence type="ECO:0000313" key="4">
    <source>
        <dbReference type="Proteomes" id="UP000663908"/>
    </source>
</evidence>
<evidence type="ECO:0000313" key="3">
    <source>
        <dbReference type="EMBL" id="QTD96075.1"/>
    </source>
</evidence>
<dbReference type="InterPro" id="IPR045428">
    <property type="entry name" value="EACC1"/>
</dbReference>
<proteinExistence type="predicted"/>
<keyword evidence="4" id="KW-1185">Reference proteome</keyword>
<sequence>MLGFRPVPALARDDERVTSATSQELRIRTESGSGETDHGPDELRSLFDWLRHEDALRGRVRVEHAPIMPGEMGGGLDALVVALGPGGVGAAAVGALIGALATWVQHRRADLRITVTSENGRTVEVDGKRVDVPELVEVVERLLTEGQTGRDGEETPE</sequence>
<dbReference type="Proteomes" id="UP000663908">
    <property type="component" value="Chromosome"/>
</dbReference>
<feature type="compositionally biased region" description="Basic and acidic residues" evidence="1">
    <location>
        <begin position="25"/>
        <end position="41"/>
    </location>
</feature>
<dbReference type="EMBL" id="CP071839">
    <property type="protein sequence ID" value="QTD96075.1"/>
    <property type="molecule type" value="Genomic_DNA"/>
</dbReference>
<evidence type="ECO:0000256" key="2">
    <source>
        <dbReference type="SAM" id="Phobius"/>
    </source>
</evidence>
<organism evidence="3 4">
    <name type="scientific">Streptomyces cyanogenus</name>
    <dbReference type="NCBI Taxonomy" id="80860"/>
    <lineage>
        <taxon>Bacteria</taxon>
        <taxon>Bacillati</taxon>
        <taxon>Actinomycetota</taxon>
        <taxon>Actinomycetes</taxon>
        <taxon>Kitasatosporales</taxon>
        <taxon>Streptomycetaceae</taxon>
        <taxon>Streptomyces</taxon>
    </lineage>
</organism>
<keyword evidence="2" id="KW-0812">Transmembrane</keyword>
<feature type="transmembrane region" description="Helical" evidence="2">
    <location>
        <begin position="78"/>
        <end position="104"/>
    </location>
</feature>
<dbReference type="Pfam" id="PF19953">
    <property type="entry name" value="EACC1"/>
    <property type="match status" value="1"/>
</dbReference>
<gene>
    <name evidence="3" type="ORF">S1361_01890</name>
</gene>
<protein>
    <submittedName>
        <fullName evidence="3">Uncharacterized protein</fullName>
    </submittedName>
</protein>
<name>A0ABX7TL18_STRCY</name>
<feature type="region of interest" description="Disordered" evidence="1">
    <location>
        <begin position="13"/>
        <end position="41"/>
    </location>
</feature>
<reference evidence="3 4" key="1">
    <citation type="submission" date="2021-03" db="EMBL/GenBank/DDBJ databases">
        <title>Complete genome sequence of Streptomyces cyanogenus S136, producer of anticancer angucycline landomycin A.</title>
        <authorList>
            <person name="Hrab P."/>
            <person name="Ruckert C."/>
            <person name="Busche T."/>
            <person name="Ostash I."/>
            <person name="Kalinowski J."/>
            <person name="Fedorenko V."/>
            <person name="Yushchuk O."/>
            <person name="Ostash B."/>
        </authorList>
    </citation>
    <scope>NUCLEOTIDE SEQUENCE [LARGE SCALE GENOMIC DNA]</scope>
    <source>
        <strain evidence="3 4">S136</strain>
    </source>
</reference>
<keyword evidence="2" id="KW-0472">Membrane</keyword>
<keyword evidence="2" id="KW-1133">Transmembrane helix</keyword>
<accession>A0ABX7TL18</accession>
<evidence type="ECO:0000256" key="1">
    <source>
        <dbReference type="SAM" id="MobiDB-lite"/>
    </source>
</evidence>